<dbReference type="AlphaFoldDB" id="A0A2G9YRE9"/>
<name>A0A2G9YRE9_9BACT</name>
<proteinExistence type="predicted"/>
<gene>
    <name evidence="1" type="ORF">COX39_01220</name>
</gene>
<evidence type="ECO:0000313" key="1">
    <source>
        <dbReference type="EMBL" id="PIP21752.1"/>
    </source>
</evidence>
<accession>A0A2G9YRE9</accession>
<comment type="caution">
    <text evidence="1">The sequence shown here is derived from an EMBL/GenBank/DDBJ whole genome shotgun (WGS) entry which is preliminary data.</text>
</comment>
<dbReference type="Proteomes" id="UP000231567">
    <property type="component" value="Unassembled WGS sequence"/>
</dbReference>
<organism evidence="1 2">
    <name type="scientific">Candidatus Nealsonbacteria bacterium CG23_combo_of_CG06-09_8_20_14_all_40_13</name>
    <dbReference type="NCBI Taxonomy" id="1974724"/>
    <lineage>
        <taxon>Bacteria</taxon>
        <taxon>Candidatus Nealsoniibacteriota</taxon>
    </lineage>
</organism>
<protein>
    <submittedName>
        <fullName evidence="1">Uncharacterized protein</fullName>
    </submittedName>
</protein>
<reference evidence="1 2" key="1">
    <citation type="submission" date="2017-09" db="EMBL/GenBank/DDBJ databases">
        <title>Depth-based differentiation of microbial function through sediment-hosted aquifers and enrichment of novel symbionts in the deep terrestrial subsurface.</title>
        <authorList>
            <person name="Probst A.J."/>
            <person name="Ladd B."/>
            <person name="Jarett J.K."/>
            <person name="Geller-Mcgrath D.E."/>
            <person name="Sieber C.M."/>
            <person name="Emerson J.B."/>
            <person name="Anantharaman K."/>
            <person name="Thomas B.C."/>
            <person name="Malmstrom R."/>
            <person name="Stieglmeier M."/>
            <person name="Klingl A."/>
            <person name="Woyke T."/>
            <person name="Ryan C.M."/>
            <person name="Banfield J.F."/>
        </authorList>
    </citation>
    <scope>NUCLEOTIDE SEQUENCE [LARGE SCALE GENOMIC DNA]</scope>
    <source>
        <strain evidence="1">CG23_combo_of_CG06-09_8_20_14_all_40_13</strain>
    </source>
</reference>
<evidence type="ECO:0000313" key="2">
    <source>
        <dbReference type="Proteomes" id="UP000231567"/>
    </source>
</evidence>
<dbReference type="EMBL" id="PCRM01000019">
    <property type="protein sequence ID" value="PIP21752.1"/>
    <property type="molecule type" value="Genomic_DNA"/>
</dbReference>
<sequence>MIDNNSGHLDGAWPTVAHPISPKLRIQLLHEGYKEFYSYPNITRRLWRAKNNWSHFIMTLVGNLQIYYSVANWANQDYQHWLATRQEVST</sequence>